<comment type="catalytic activity">
    <reaction evidence="7">
        <text>isochorismate + 2-oxoglutarate + H(+) = 5-enolpyruvoyl-6-hydroxy-2-succinyl-cyclohex-3-ene-1-carboxylate + CO2</text>
        <dbReference type="Rhea" id="RHEA:25593"/>
        <dbReference type="ChEBI" id="CHEBI:15378"/>
        <dbReference type="ChEBI" id="CHEBI:16526"/>
        <dbReference type="ChEBI" id="CHEBI:16810"/>
        <dbReference type="ChEBI" id="CHEBI:29780"/>
        <dbReference type="ChEBI" id="CHEBI:58818"/>
        <dbReference type="EC" id="2.2.1.9"/>
    </reaction>
</comment>
<dbReference type="InterPro" id="IPR012001">
    <property type="entry name" value="Thiamin_PyroP_enz_TPP-bd_dom"/>
</dbReference>
<evidence type="ECO:0000256" key="6">
    <source>
        <dbReference type="ARBA" id="ARBA00023211"/>
    </source>
</evidence>
<evidence type="ECO:0000256" key="5">
    <source>
        <dbReference type="ARBA" id="ARBA00023052"/>
    </source>
</evidence>
<dbReference type="PANTHER" id="PTHR42916:SF1">
    <property type="entry name" value="PROTEIN PHYLLO, CHLOROPLASTIC"/>
    <property type="match status" value="1"/>
</dbReference>
<dbReference type="Gene3D" id="3.40.50.1220">
    <property type="entry name" value="TPP-binding domain"/>
    <property type="match status" value="1"/>
</dbReference>
<dbReference type="SUPFAM" id="SSF52518">
    <property type="entry name" value="Thiamin diphosphate-binding fold (THDP-binding)"/>
    <property type="match status" value="2"/>
</dbReference>
<evidence type="ECO:0000256" key="1">
    <source>
        <dbReference type="ARBA" id="ARBA00022428"/>
    </source>
</evidence>
<dbReference type="Pfam" id="PF02776">
    <property type="entry name" value="TPP_enzyme_N"/>
    <property type="match status" value="1"/>
</dbReference>
<dbReference type="EMBL" id="JAFBFH010000019">
    <property type="protein sequence ID" value="MBM7715904.1"/>
    <property type="molecule type" value="Genomic_DNA"/>
</dbReference>
<dbReference type="InterPro" id="IPR032264">
    <property type="entry name" value="MenD_middle"/>
</dbReference>
<dbReference type="RefSeq" id="WP_077110961.1">
    <property type="nucleotide sequence ID" value="NZ_JAFBFH010000019.1"/>
</dbReference>
<keyword evidence="2 7" id="KW-0808">Transferase</keyword>
<dbReference type="InterPro" id="IPR029061">
    <property type="entry name" value="THDP-binding"/>
</dbReference>
<dbReference type="CDD" id="cd02009">
    <property type="entry name" value="TPP_SHCHC_synthase"/>
    <property type="match status" value="1"/>
</dbReference>
<keyword evidence="4 7" id="KW-0460">Magnesium</keyword>
<comment type="caution">
    <text evidence="11">The sequence shown here is derived from an EMBL/GenBank/DDBJ whole genome shotgun (WGS) entry which is preliminary data.</text>
</comment>
<comment type="pathway">
    <text evidence="7">Quinol/quinone metabolism; menaquinone biosynthesis.</text>
</comment>
<comment type="cofactor">
    <cofactor evidence="7">
        <name>thiamine diphosphate</name>
        <dbReference type="ChEBI" id="CHEBI:58937"/>
    </cofactor>
    <text evidence="7">Binds 1 thiamine pyrophosphate per subunit.</text>
</comment>
<name>A0ABS2R8G4_9BACI</name>
<comment type="function">
    <text evidence="7">Catalyzes the thiamine diphosphate-dependent decarboxylation of 2-oxoglutarate and the subsequent addition of the resulting succinic semialdehyde-thiamine pyrophosphate anion to isochorismate to yield 2-succinyl-5-enolpyruvyl-6-hydroxy-3-cyclohexene-1-carboxylate (SEPHCHC).</text>
</comment>
<dbReference type="HAMAP" id="MF_01659">
    <property type="entry name" value="MenD"/>
    <property type="match status" value="1"/>
</dbReference>
<keyword evidence="3 7" id="KW-0479">Metal-binding</keyword>
<dbReference type="InterPro" id="IPR029035">
    <property type="entry name" value="DHS-like_NAD/FAD-binding_dom"/>
</dbReference>
<evidence type="ECO:0000313" key="11">
    <source>
        <dbReference type="EMBL" id="MBM7715904.1"/>
    </source>
</evidence>
<dbReference type="InterPro" id="IPR004433">
    <property type="entry name" value="MenaQ_synth_MenD"/>
</dbReference>
<dbReference type="Gene3D" id="3.40.50.970">
    <property type="match status" value="2"/>
</dbReference>
<reference evidence="11 12" key="1">
    <citation type="submission" date="2021-01" db="EMBL/GenBank/DDBJ databases">
        <title>Genomic Encyclopedia of Type Strains, Phase IV (KMG-IV): sequencing the most valuable type-strain genomes for metagenomic binning, comparative biology and taxonomic classification.</title>
        <authorList>
            <person name="Goeker M."/>
        </authorList>
    </citation>
    <scope>NUCLEOTIDE SEQUENCE [LARGE SCALE GENOMIC DNA]</scope>
    <source>
        <strain evidence="11 12">DSM 105453</strain>
    </source>
</reference>
<dbReference type="Pfam" id="PF02775">
    <property type="entry name" value="TPP_enzyme_C"/>
    <property type="match status" value="1"/>
</dbReference>
<keyword evidence="5 7" id="KW-0786">Thiamine pyrophosphate</keyword>
<dbReference type="CDD" id="cd07037">
    <property type="entry name" value="TPP_PYR_MenD"/>
    <property type="match status" value="1"/>
</dbReference>
<dbReference type="InterPro" id="IPR011766">
    <property type="entry name" value="TPP_enzyme_TPP-bd"/>
</dbReference>
<evidence type="ECO:0000256" key="3">
    <source>
        <dbReference type="ARBA" id="ARBA00022723"/>
    </source>
</evidence>
<dbReference type="NCBIfam" id="TIGR00173">
    <property type="entry name" value="menD"/>
    <property type="match status" value="1"/>
</dbReference>
<dbReference type="PANTHER" id="PTHR42916">
    <property type="entry name" value="2-SUCCINYL-5-ENOLPYRUVYL-6-HYDROXY-3-CYCLOHEXENE-1-CARBOXYLATE SYNTHASE"/>
    <property type="match status" value="1"/>
</dbReference>
<keyword evidence="6 7" id="KW-0464">Manganese</keyword>
<evidence type="ECO:0000256" key="4">
    <source>
        <dbReference type="ARBA" id="ARBA00022842"/>
    </source>
</evidence>
<feature type="domain" description="Thiamine pyrophosphate enzyme N-terminal TPP-binding" evidence="9">
    <location>
        <begin position="12"/>
        <end position="124"/>
    </location>
</feature>
<dbReference type="SUPFAM" id="SSF52467">
    <property type="entry name" value="DHS-like NAD/FAD-binding domain"/>
    <property type="match status" value="1"/>
</dbReference>
<dbReference type="PIRSF" id="PIRSF004983">
    <property type="entry name" value="MenD"/>
    <property type="match status" value="1"/>
</dbReference>
<evidence type="ECO:0000259" key="10">
    <source>
        <dbReference type="Pfam" id="PF16582"/>
    </source>
</evidence>
<evidence type="ECO:0000259" key="8">
    <source>
        <dbReference type="Pfam" id="PF02775"/>
    </source>
</evidence>
<evidence type="ECO:0000256" key="7">
    <source>
        <dbReference type="HAMAP-Rule" id="MF_01659"/>
    </source>
</evidence>
<comment type="subunit">
    <text evidence="7">Homodimer.</text>
</comment>
<feature type="domain" description="Menaquinone biosynthesis protein MenD middle" evidence="10">
    <location>
        <begin position="217"/>
        <end position="401"/>
    </location>
</feature>
<comment type="pathway">
    <text evidence="7">Quinol/quinone metabolism; 1,4-dihydroxy-2-naphthoate biosynthesis; 1,4-dihydroxy-2-naphthoate from chorismate: step 2/7.</text>
</comment>
<dbReference type="Proteomes" id="UP000823485">
    <property type="component" value="Unassembled WGS sequence"/>
</dbReference>
<proteinExistence type="inferred from homology"/>
<evidence type="ECO:0000259" key="9">
    <source>
        <dbReference type="Pfam" id="PF02776"/>
    </source>
</evidence>
<gene>
    <name evidence="7" type="primary">menD</name>
    <name evidence="11" type="ORF">JOC94_002893</name>
</gene>
<keyword evidence="1 7" id="KW-0474">Menaquinone biosynthesis</keyword>
<dbReference type="EC" id="2.2.1.9" evidence="7"/>
<feature type="domain" description="Thiamine pyrophosphate enzyme TPP-binding" evidence="8">
    <location>
        <begin position="436"/>
        <end position="550"/>
    </location>
</feature>
<accession>A0ABS2R8G4</accession>
<organism evidence="11 12">
    <name type="scientific">Siminovitchia thermophila</name>
    <dbReference type="NCBI Taxonomy" id="1245522"/>
    <lineage>
        <taxon>Bacteria</taxon>
        <taxon>Bacillati</taxon>
        <taxon>Bacillota</taxon>
        <taxon>Bacilli</taxon>
        <taxon>Bacillales</taxon>
        <taxon>Bacillaceae</taxon>
        <taxon>Siminovitchia</taxon>
    </lineage>
</organism>
<keyword evidence="12" id="KW-1185">Reference proteome</keyword>
<evidence type="ECO:0000313" key="12">
    <source>
        <dbReference type="Proteomes" id="UP000823485"/>
    </source>
</evidence>
<evidence type="ECO:0000256" key="2">
    <source>
        <dbReference type="ARBA" id="ARBA00022679"/>
    </source>
</evidence>
<comment type="similarity">
    <text evidence="7">Belongs to the TPP enzyme family. MenD subfamily.</text>
</comment>
<sequence>MSWQDTLTEYIAAFIDGLAKSGVREVVISPGSRSTPLAMLLADHPSIREYINIDERSAGFFALGLAKASKRPVAVLCTSGTAAANYYPAVVEANLSRVPLIVLTADRPPELRDVGAPQAIDQLNLYGNHVRWFREMALPEGGDNAKKYVRSQATRAVSIAGGLMPGPVHLNFPLREPLVPRLEPAPYEQSDPLHPIVLKQHLDVSEETINAVADLCMQAKKGLIVCGVIDDKDFSAAVLQLAESLGYPVLADPLSQLRSLSDASDLIMDSYDAILRSEAAKTELAPDVVIHFGGMPVSKPLALFFKRLAKVNHIFVDGNGGWRDPHYLSSEMIYGSETIFCKKLSQFPYPKNQAWINNWKRVNALAKNTIRSHISMSDELDEGKAVSKFCELLPPECAVFIGNSMPIRDMDTFFHANNKNIRLFGNRGANGIDGIVSSAIGVAVHYHPLFLLIGDLSFFHDANGLLAAKQHKINMNIILLNNDGGGIFSHLQQAENGTHFELLFGTPTGLNFKHAAALYGAQYSKVFSWEDLEASMLDAVQNEGINIIEIPTDRNKNLQNHRSLWQNVSQEINQFFQGET</sequence>
<dbReference type="Pfam" id="PF16582">
    <property type="entry name" value="TPP_enzyme_M_2"/>
    <property type="match status" value="1"/>
</dbReference>
<comment type="cofactor">
    <cofactor evidence="7">
        <name>Mg(2+)</name>
        <dbReference type="ChEBI" id="CHEBI:18420"/>
    </cofactor>
    <cofactor evidence="7">
        <name>Mn(2+)</name>
        <dbReference type="ChEBI" id="CHEBI:29035"/>
    </cofactor>
</comment>
<protein>
    <recommendedName>
        <fullName evidence="7">2-succinyl-5-enolpyruvyl-6-hydroxy-3-cyclohexene-1-carboxylate synthase</fullName>
        <shortName evidence="7">SEPHCHC synthase</shortName>
        <ecNumber evidence="7">2.2.1.9</ecNumber>
    </recommendedName>
    <alternativeName>
        <fullName evidence="7">Menaquinone biosynthesis protein MenD</fullName>
    </alternativeName>
</protein>
<dbReference type="GO" id="GO:0070204">
    <property type="term" value="F:2-succinyl-5-enolpyruvyl-6-hydroxy-3-cyclohexene-1-carboxylic-acid synthase activity"/>
    <property type="evidence" value="ECO:0007669"/>
    <property type="project" value="UniProtKB-EC"/>
</dbReference>